<organism evidence="3 4">
    <name type="scientific">Ravibacter arvi</name>
    <dbReference type="NCBI Taxonomy" id="2051041"/>
    <lineage>
        <taxon>Bacteria</taxon>
        <taxon>Pseudomonadati</taxon>
        <taxon>Bacteroidota</taxon>
        <taxon>Cytophagia</taxon>
        <taxon>Cytophagales</taxon>
        <taxon>Spirosomataceae</taxon>
        <taxon>Ravibacter</taxon>
    </lineage>
</organism>
<dbReference type="NCBIfam" id="TIGR04183">
    <property type="entry name" value="Por_Secre_tail"/>
    <property type="match status" value="1"/>
</dbReference>
<protein>
    <recommendedName>
        <fullName evidence="2">Secretion system C-terminal sorting domain-containing protein</fullName>
    </recommendedName>
</protein>
<dbReference type="InterPro" id="IPR011050">
    <property type="entry name" value="Pectin_lyase_fold/virulence"/>
</dbReference>
<dbReference type="Proteomes" id="UP001501508">
    <property type="component" value="Unassembled WGS sequence"/>
</dbReference>
<dbReference type="NCBIfam" id="NF041518">
    <property type="entry name" value="choice_anch_Q"/>
    <property type="match status" value="2"/>
</dbReference>
<proteinExistence type="predicted"/>
<dbReference type="Gene3D" id="2.160.20.10">
    <property type="entry name" value="Single-stranded right-handed beta-helix, Pectin lyase-like"/>
    <property type="match status" value="2"/>
</dbReference>
<gene>
    <name evidence="3" type="ORF">GCM10023091_20410</name>
</gene>
<dbReference type="InterPro" id="IPR011889">
    <property type="entry name" value="Liste_lipo_26"/>
</dbReference>
<dbReference type="RefSeq" id="WP_345028540.1">
    <property type="nucleotide sequence ID" value="NZ_BAABEY010000020.1"/>
</dbReference>
<dbReference type="Pfam" id="PF18962">
    <property type="entry name" value="Por_Secre_tail"/>
    <property type="match status" value="1"/>
</dbReference>
<dbReference type="InterPro" id="IPR005046">
    <property type="entry name" value="DUF285"/>
</dbReference>
<dbReference type="PANTHER" id="PTHR11319">
    <property type="entry name" value="G PROTEIN-COUPLED RECEPTOR-RELATED"/>
    <property type="match status" value="1"/>
</dbReference>
<feature type="region of interest" description="Disordered" evidence="1">
    <location>
        <begin position="654"/>
        <end position="681"/>
    </location>
</feature>
<dbReference type="Gene3D" id="2.60.40.10">
    <property type="entry name" value="Immunoglobulins"/>
    <property type="match status" value="1"/>
</dbReference>
<evidence type="ECO:0000259" key="2">
    <source>
        <dbReference type="Pfam" id="PF18962"/>
    </source>
</evidence>
<reference evidence="4" key="1">
    <citation type="journal article" date="2019" name="Int. J. Syst. Evol. Microbiol.">
        <title>The Global Catalogue of Microorganisms (GCM) 10K type strain sequencing project: providing services to taxonomists for standard genome sequencing and annotation.</title>
        <authorList>
            <consortium name="The Broad Institute Genomics Platform"/>
            <consortium name="The Broad Institute Genome Sequencing Center for Infectious Disease"/>
            <person name="Wu L."/>
            <person name="Ma J."/>
        </authorList>
    </citation>
    <scope>NUCLEOTIDE SEQUENCE [LARGE SCALE GENOMIC DNA]</scope>
    <source>
        <strain evidence="4">JCM 31920</strain>
    </source>
</reference>
<dbReference type="InterPro" id="IPR012334">
    <property type="entry name" value="Pectin_lyas_fold"/>
</dbReference>
<dbReference type="InterPro" id="IPR059226">
    <property type="entry name" value="Choice_anch_Q_dom"/>
</dbReference>
<evidence type="ECO:0000256" key="1">
    <source>
        <dbReference type="SAM" id="MobiDB-lite"/>
    </source>
</evidence>
<dbReference type="SUPFAM" id="SSF51126">
    <property type="entry name" value="Pectin lyase-like"/>
    <property type="match status" value="3"/>
</dbReference>
<dbReference type="Pfam" id="PF03382">
    <property type="entry name" value="DUF285"/>
    <property type="match status" value="1"/>
</dbReference>
<dbReference type="InterPro" id="IPR013783">
    <property type="entry name" value="Ig-like_fold"/>
</dbReference>
<accession>A0ABP8LZF2</accession>
<name>A0ABP8LZF2_9BACT</name>
<keyword evidence="4" id="KW-1185">Reference proteome</keyword>
<feature type="domain" description="Secretion system C-terminal sorting" evidence="2">
    <location>
        <begin position="1575"/>
        <end position="1639"/>
    </location>
</feature>
<sequence>MEKFLPLLSTRAKQLGAVLLFVLGLASFASLAQGITPGHSGNYITTWKTDNPGGSGSTQLILPIHPDETYNFDLYWEEVGSASNHGTLAGITGPRTLTFPHAGTYRVEIAGAFPRNHFAATGGDNRKLVAINRWGAIQWNTMENAFMNAANVVYQATDAPNLSNVTDLSGMFRNAGLFNGDLSNWDVSNVTRMWAMFEMAESFNGNIRNWDVSNVTDMGSMFLGAGAFNQDIGDWNVSGVQSMIYMFNGASSFNADLSAWNVSSVLDMRHLFFEATGFNQSLGNWKISTGTNMESMLDDSGISRENYDATLIGWAAQPNVPVGITLGAKGMLYCEGATARQSLISNHSWTINGDVARCPVEITPGANNILYVDVNVNTSASGYTGVGDSWANAIPELRDALTWAAASWNGGVQGRLQIWVANGTYLPGADRTASFRLKNYVELYGGFSGDPSETQLSQRNFKANPTILSGDIDRDGTKAGNAYHVVNGAGVNATAKLDGFTVTGGNADGTGDNSRGGGMHFYNGGPTLLNIMVLNNYATADGGGIFMTGSWGTVIRNSLFTGNEAGQGGGLFGQNSSIKIANSTFSRNRSAGRGGGIAYGWNGFLTMSNTLIWDNEAEGSTTSWTASFFNASGSNTLSNNLIANSGGADPLFRDPANGDYSLQPGSPAMDAGSNDKYTAAGGDLEGDTDLGNNPRVSGFAGGGVIDIGAYEIKGEAVLTPDGQNILYVDINVNTAAQGYTGSGDSWANAVPQLADALKWARTQHTEGTPGWDGTNPLKIYVAKGTYLPAYGAAASDYSSDAGRFNTFVLVPDVKLYGGFDPGNGIVALDDTRILPDAENPGEGTVLSGDLGMNDHAVNFEGHAENAKHVLLAIGELGSGSIDGFTITGGSADGVEEADPYNEQSIFPAGGGGMLILTSSPSLTDCLFFRNYGEGGAGVSSAASNSLLIRCVFLGNSAKFGAGMTNGEGSATVLTECVFSGNVASAHGGAMYNYLGGPTVIRGRFYGNSAPYGGGIRNLQGAPILEDCEFLENKADYGGGIANSATLSLTGGIFLRNSAETDGGAIFNTGGSTSSVTGTIFMENTGERGGAIRNNSSVVEMRNAKLSKNSATQGGAISSENCPSISLVGCVLSENTAMVGAAMSNGLSQSVTMINCTVTGNKAATIAGALANVQTPATLSNLIIWGNELNGSVSDPAASLLTIGDLPVISRSLIANWGGSAAWDGSRGVDDGGNIDTDPLFVDPANGGYSLQICSPAINKGDNAKLPAGFVEDAAGSPRTVHALVDMGALEYQDELPVGRLALNSDESTKTVNGATDFLGNDEACRLIASVAPHGTNPVSGSVTARVTIDPQVAYHNGSPYVQRHYVINAQTSGSARITLYFTQEEFDNFSAQLPDGPLPANPTDGAKKRNLRIFQYEGAAGIKPGDYNGEPVTIVPHEDDINWDAVNERWEVSFNVTGFSGFFAGSVASPLPVRLVSFTGSLKEEKSVLLNWKVVEQHGIAAYEIEYSANGSGFSKIGTVKATDTEEASYRFSHAAAASPKGVAYYRLRILELDGTRGYSPVIRVGVSANAMVRVYPMPADNGFWVESAGIRGTTANLVNVHGTVVKTWTFSSDKQYVDTGALSTGVYFVRLADGTSLKVVRK</sequence>
<dbReference type="PANTHER" id="PTHR11319:SF35">
    <property type="entry name" value="OUTER MEMBRANE PROTEIN PMPC-RELATED"/>
    <property type="match status" value="1"/>
</dbReference>
<comment type="caution">
    <text evidence="3">The sequence shown here is derived from an EMBL/GenBank/DDBJ whole genome shotgun (WGS) entry which is preliminary data.</text>
</comment>
<dbReference type="EMBL" id="BAABEY010000020">
    <property type="protein sequence ID" value="GAA4438953.1"/>
    <property type="molecule type" value="Genomic_DNA"/>
</dbReference>
<evidence type="ECO:0000313" key="3">
    <source>
        <dbReference type="EMBL" id="GAA4438953.1"/>
    </source>
</evidence>
<evidence type="ECO:0000313" key="4">
    <source>
        <dbReference type="Proteomes" id="UP001501508"/>
    </source>
</evidence>
<dbReference type="InterPro" id="IPR026444">
    <property type="entry name" value="Secre_tail"/>
</dbReference>
<dbReference type="NCBIfam" id="TIGR02167">
    <property type="entry name" value="Liste_lipo_26"/>
    <property type="match status" value="3"/>
</dbReference>